<gene>
    <name evidence="2" type="ORF">LCGC14_0949850</name>
</gene>
<keyword evidence="1" id="KW-1133">Transmembrane helix</keyword>
<organism evidence="2">
    <name type="scientific">marine sediment metagenome</name>
    <dbReference type="NCBI Taxonomy" id="412755"/>
    <lineage>
        <taxon>unclassified sequences</taxon>
        <taxon>metagenomes</taxon>
        <taxon>ecological metagenomes</taxon>
    </lineage>
</organism>
<sequence length="114" mass="12820">MTDSDGPINLLILGIIISVILSVVGIPLYIFHKKNDSNPSNYMKMGSDLIPLIKTKNSSWISYEGWMREITSRKYIATRSSELVIGNNIYFCPNCAFKNSVKTNFCTSCGFKLK</sequence>
<feature type="transmembrane region" description="Helical" evidence="1">
    <location>
        <begin position="6"/>
        <end position="31"/>
    </location>
</feature>
<evidence type="ECO:0008006" key="3">
    <source>
        <dbReference type="Google" id="ProtNLM"/>
    </source>
</evidence>
<keyword evidence="1" id="KW-0472">Membrane</keyword>
<dbReference type="EMBL" id="LAZR01003374">
    <property type="protein sequence ID" value="KKN19025.1"/>
    <property type="molecule type" value="Genomic_DNA"/>
</dbReference>
<protein>
    <recommendedName>
        <fullName evidence="3">Zinc-ribbon domain-containing protein</fullName>
    </recommendedName>
</protein>
<evidence type="ECO:0000256" key="1">
    <source>
        <dbReference type="SAM" id="Phobius"/>
    </source>
</evidence>
<proteinExistence type="predicted"/>
<comment type="caution">
    <text evidence="2">The sequence shown here is derived from an EMBL/GenBank/DDBJ whole genome shotgun (WGS) entry which is preliminary data.</text>
</comment>
<dbReference type="AlphaFoldDB" id="A0A0F9NHL3"/>
<reference evidence="2" key="1">
    <citation type="journal article" date="2015" name="Nature">
        <title>Complex archaea that bridge the gap between prokaryotes and eukaryotes.</title>
        <authorList>
            <person name="Spang A."/>
            <person name="Saw J.H."/>
            <person name="Jorgensen S.L."/>
            <person name="Zaremba-Niedzwiedzka K."/>
            <person name="Martijn J."/>
            <person name="Lind A.E."/>
            <person name="van Eijk R."/>
            <person name="Schleper C."/>
            <person name="Guy L."/>
            <person name="Ettema T.J."/>
        </authorList>
    </citation>
    <scope>NUCLEOTIDE SEQUENCE</scope>
</reference>
<keyword evidence="1" id="KW-0812">Transmembrane</keyword>
<evidence type="ECO:0000313" key="2">
    <source>
        <dbReference type="EMBL" id="KKN19025.1"/>
    </source>
</evidence>
<name>A0A0F9NHL3_9ZZZZ</name>
<accession>A0A0F9NHL3</accession>